<dbReference type="PIRSF" id="PIRSF002741">
    <property type="entry name" value="MppA"/>
    <property type="match status" value="1"/>
</dbReference>
<dbReference type="CDD" id="cd08502">
    <property type="entry name" value="PBP2_NikA_DppA_OppA_like_16"/>
    <property type="match status" value="1"/>
</dbReference>
<dbReference type="OrthoDB" id="7232729at2"/>
<gene>
    <name evidence="6" type="ORF">RSO01_59360</name>
</gene>
<dbReference type="Gene3D" id="3.90.76.10">
    <property type="entry name" value="Dipeptide-binding Protein, Domain 1"/>
    <property type="match status" value="1"/>
</dbReference>
<dbReference type="Pfam" id="PF00496">
    <property type="entry name" value="SBP_bac_5"/>
    <property type="match status" value="1"/>
</dbReference>
<feature type="signal peptide" evidence="4">
    <location>
        <begin position="1"/>
        <end position="24"/>
    </location>
</feature>
<dbReference type="GO" id="GO:0030288">
    <property type="term" value="C:outer membrane-bounded periplasmic space"/>
    <property type="evidence" value="ECO:0007669"/>
    <property type="project" value="UniProtKB-ARBA"/>
</dbReference>
<feature type="domain" description="Solute-binding protein family 5" evidence="5">
    <location>
        <begin position="68"/>
        <end position="429"/>
    </location>
</feature>
<evidence type="ECO:0000313" key="7">
    <source>
        <dbReference type="Proteomes" id="UP000321058"/>
    </source>
</evidence>
<reference evidence="6 7" key="1">
    <citation type="submission" date="2019-07" db="EMBL/GenBank/DDBJ databases">
        <title>Whole genome shotgun sequence of Reyranella soli NBRC 108950.</title>
        <authorList>
            <person name="Hosoyama A."/>
            <person name="Uohara A."/>
            <person name="Ohji S."/>
            <person name="Ichikawa N."/>
        </authorList>
    </citation>
    <scope>NUCLEOTIDE SEQUENCE [LARGE SCALE GENOMIC DNA]</scope>
    <source>
        <strain evidence="6 7">NBRC 108950</strain>
    </source>
</reference>
<name>A0A512NIK2_9HYPH</name>
<comment type="similarity">
    <text evidence="2">Belongs to the bacterial solute-binding protein 5 family.</text>
</comment>
<dbReference type="GO" id="GO:0015833">
    <property type="term" value="P:peptide transport"/>
    <property type="evidence" value="ECO:0007669"/>
    <property type="project" value="TreeGrafter"/>
</dbReference>
<dbReference type="GO" id="GO:1904680">
    <property type="term" value="F:peptide transmembrane transporter activity"/>
    <property type="evidence" value="ECO:0007669"/>
    <property type="project" value="TreeGrafter"/>
</dbReference>
<dbReference type="PANTHER" id="PTHR30290">
    <property type="entry name" value="PERIPLASMIC BINDING COMPONENT OF ABC TRANSPORTER"/>
    <property type="match status" value="1"/>
</dbReference>
<evidence type="ECO:0000256" key="2">
    <source>
        <dbReference type="ARBA" id="ARBA00005695"/>
    </source>
</evidence>
<evidence type="ECO:0000256" key="3">
    <source>
        <dbReference type="ARBA" id="ARBA00022729"/>
    </source>
</evidence>
<dbReference type="Proteomes" id="UP000321058">
    <property type="component" value="Unassembled WGS sequence"/>
</dbReference>
<dbReference type="InterPro" id="IPR039424">
    <property type="entry name" value="SBP_5"/>
</dbReference>
<evidence type="ECO:0000256" key="4">
    <source>
        <dbReference type="SAM" id="SignalP"/>
    </source>
</evidence>
<feature type="chain" id="PRO_5021728142" evidence="4">
    <location>
        <begin position="25"/>
        <end position="524"/>
    </location>
</feature>
<evidence type="ECO:0000256" key="1">
    <source>
        <dbReference type="ARBA" id="ARBA00004418"/>
    </source>
</evidence>
<evidence type="ECO:0000259" key="5">
    <source>
        <dbReference type="Pfam" id="PF00496"/>
    </source>
</evidence>
<dbReference type="EMBL" id="BKAJ01000110">
    <property type="protein sequence ID" value="GEP58770.1"/>
    <property type="molecule type" value="Genomic_DNA"/>
</dbReference>
<keyword evidence="7" id="KW-1185">Reference proteome</keyword>
<dbReference type="RefSeq" id="WP_147154162.1">
    <property type="nucleotide sequence ID" value="NZ_BKAJ01000110.1"/>
</dbReference>
<protein>
    <submittedName>
        <fullName evidence="6">ABC transporter substrate-binding protein</fullName>
    </submittedName>
</protein>
<accession>A0A512NIK2</accession>
<dbReference type="SUPFAM" id="SSF53850">
    <property type="entry name" value="Periplasmic binding protein-like II"/>
    <property type="match status" value="1"/>
</dbReference>
<comment type="subcellular location">
    <subcellularLocation>
        <location evidence="1">Periplasm</location>
    </subcellularLocation>
</comment>
<dbReference type="Gene3D" id="3.10.105.10">
    <property type="entry name" value="Dipeptide-binding Protein, Domain 3"/>
    <property type="match status" value="1"/>
</dbReference>
<dbReference type="InterPro" id="IPR000914">
    <property type="entry name" value="SBP_5_dom"/>
</dbReference>
<dbReference type="PANTHER" id="PTHR30290:SF38">
    <property type="entry name" value="D,D-DIPEPTIDE-BINDING PERIPLASMIC PROTEIN DDPA-RELATED"/>
    <property type="match status" value="1"/>
</dbReference>
<proteinExistence type="inferred from homology"/>
<comment type="caution">
    <text evidence="6">The sequence shown here is derived from an EMBL/GenBank/DDBJ whole genome shotgun (WGS) entry which is preliminary data.</text>
</comment>
<organism evidence="6 7">
    <name type="scientific">Reyranella soli</name>
    <dbReference type="NCBI Taxonomy" id="1230389"/>
    <lineage>
        <taxon>Bacteria</taxon>
        <taxon>Pseudomonadati</taxon>
        <taxon>Pseudomonadota</taxon>
        <taxon>Alphaproteobacteria</taxon>
        <taxon>Hyphomicrobiales</taxon>
        <taxon>Reyranellaceae</taxon>
        <taxon>Reyranella</taxon>
    </lineage>
</organism>
<keyword evidence="3 4" id="KW-0732">Signal</keyword>
<sequence length="524" mass="57543">MLKLGRRLAGALVAAAAFAAPAYAQTTLKVALHSDLKIIDPIWTTALISTHHGNMVYDTLFAMDDKLQVKPQMVDKWEVSPDKLTWTFTLRDGLEWHNGKPVTAEDCVASIKRWGARDSMGQKLLSVTADLSAPDAKTIKMVLKQPYGLVLESLGKTSSNVPFMMPKEQASVDPNTQLTESIGSGPFMLKKDESKPGEKTVYLKNPKYKPRAEPASAMAGGKVAKVDRVEWIWIPDTQTQINALLNGEVDLVEIVPPDLLPLLAKDKNIKVLATNTWGRQYSMRFNVLTKPFDNAKVRQAVLVALSQKEFLDANSGNPDYYKECKSVFPCGSPLESTKGWEDKLTGNIAKAKEILASSGYDGTPAVLLHQTDTAGHNNLATVAKAQLEKIGLKIDLQPMDWQTLVSRRAKRDPLDKGGWSAYFTSWGSPDVLNPVSAAFVNASCDKATFGWSCDETLEKLRDAYAAETDPAKQKAIAEQVQLRLLEYPTFVPLGQFTTPTAVRSNLSGLITPTPALALWNVEKK</sequence>
<dbReference type="Gene3D" id="3.40.190.10">
    <property type="entry name" value="Periplasmic binding protein-like II"/>
    <property type="match status" value="1"/>
</dbReference>
<evidence type="ECO:0000313" key="6">
    <source>
        <dbReference type="EMBL" id="GEP58770.1"/>
    </source>
</evidence>
<dbReference type="GO" id="GO:0043190">
    <property type="term" value="C:ATP-binding cassette (ABC) transporter complex"/>
    <property type="evidence" value="ECO:0007669"/>
    <property type="project" value="InterPro"/>
</dbReference>
<dbReference type="AlphaFoldDB" id="A0A512NIK2"/>
<dbReference type="InterPro" id="IPR030678">
    <property type="entry name" value="Peptide/Ni-bd"/>
</dbReference>